<dbReference type="Proteomes" id="UP001190640">
    <property type="component" value="Chromosome 3"/>
</dbReference>
<evidence type="ECO:0000259" key="14">
    <source>
        <dbReference type="PROSITE" id="PS50878"/>
    </source>
</evidence>
<feature type="region of interest" description="Disordered" evidence="11">
    <location>
        <begin position="376"/>
        <end position="419"/>
    </location>
</feature>
<keyword evidence="4" id="KW-0548">Nucleotidyltransferase</keyword>
<dbReference type="SUPFAM" id="SSF47353">
    <property type="entry name" value="Retrovirus capsid dimerization domain-like"/>
    <property type="match status" value="1"/>
</dbReference>
<keyword evidence="16" id="KW-1185">Reference proteome</keyword>
<evidence type="ECO:0000256" key="1">
    <source>
        <dbReference type="ARBA" id="ARBA00010879"/>
    </source>
</evidence>
<evidence type="ECO:0000256" key="11">
    <source>
        <dbReference type="SAM" id="MobiDB-lite"/>
    </source>
</evidence>
<keyword evidence="8" id="KW-0695">RNA-directed DNA polymerase</keyword>
<dbReference type="InterPro" id="IPR043128">
    <property type="entry name" value="Rev_trsase/Diguanyl_cyclase"/>
</dbReference>
<dbReference type="PROSITE" id="PS50878">
    <property type="entry name" value="RT_POL"/>
    <property type="match status" value="1"/>
</dbReference>
<dbReference type="FunFam" id="1.10.340.70:FF:000001">
    <property type="entry name" value="Retrovirus-related Pol polyprotein from transposon gypsy-like Protein"/>
    <property type="match status" value="1"/>
</dbReference>
<name>A0AA97KT56_EUBMA</name>
<evidence type="ECO:0000259" key="12">
    <source>
        <dbReference type="PROSITE" id="PS50158"/>
    </source>
</evidence>
<feature type="compositionally biased region" description="Basic and acidic residues" evidence="11">
    <location>
        <begin position="144"/>
        <end position="155"/>
    </location>
</feature>
<evidence type="ECO:0000256" key="5">
    <source>
        <dbReference type="ARBA" id="ARBA00022722"/>
    </source>
</evidence>
<evidence type="ECO:0000256" key="6">
    <source>
        <dbReference type="ARBA" id="ARBA00022759"/>
    </source>
</evidence>
<comment type="similarity">
    <text evidence="1">Belongs to the beta type-B retroviral polymerase family. HERV class-II K(HML-2) pol subfamily.</text>
</comment>
<evidence type="ECO:0000256" key="2">
    <source>
        <dbReference type="ARBA" id="ARBA00012180"/>
    </source>
</evidence>
<dbReference type="PANTHER" id="PTHR37984:SF5">
    <property type="entry name" value="PROTEIN NYNRIN-LIKE"/>
    <property type="match status" value="1"/>
</dbReference>
<dbReference type="Pfam" id="PF00078">
    <property type="entry name" value="RVT_1"/>
    <property type="match status" value="1"/>
</dbReference>
<evidence type="ECO:0000259" key="13">
    <source>
        <dbReference type="PROSITE" id="PS50804"/>
    </source>
</evidence>
<feature type="domain" description="CCHC-type" evidence="12">
    <location>
        <begin position="430"/>
        <end position="444"/>
    </location>
</feature>
<keyword evidence="5" id="KW-0540">Nuclease</keyword>
<dbReference type="FunFam" id="3.10.20.370:FF:000001">
    <property type="entry name" value="Retrovirus-related Pol polyprotein from transposon 17.6-like protein"/>
    <property type="match status" value="1"/>
</dbReference>
<dbReference type="Pfam" id="PF17921">
    <property type="entry name" value="Integrase_H2C2"/>
    <property type="match status" value="1"/>
</dbReference>
<dbReference type="KEGG" id="emc:129325660"/>
<dbReference type="InterPro" id="IPR000477">
    <property type="entry name" value="RT_dom"/>
</dbReference>
<keyword evidence="10" id="KW-0863">Zinc-finger</keyword>
<evidence type="ECO:0000259" key="15">
    <source>
        <dbReference type="PROSITE" id="PS50994"/>
    </source>
</evidence>
<dbReference type="RefSeq" id="XP_054829456.1">
    <property type="nucleotide sequence ID" value="XM_054973481.1"/>
</dbReference>
<dbReference type="GO" id="GO:0004523">
    <property type="term" value="F:RNA-DNA hybrid ribonuclease activity"/>
    <property type="evidence" value="ECO:0007669"/>
    <property type="project" value="UniProtKB-EC"/>
</dbReference>
<keyword evidence="7" id="KW-0378">Hydrolase</keyword>
<feature type="compositionally biased region" description="Low complexity" evidence="11">
    <location>
        <begin position="483"/>
        <end position="497"/>
    </location>
</feature>
<dbReference type="Gene3D" id="3.30.420.10">
    <property type="entry name" value="Ribonuclease H-like superfamily/Ribonuclease H"/>
    <property type="match status" value="1"/>
</dbReference>
<dbReference type="PROSITE" id="PS50994">
    <property type="entry name" value="INTEGRASE"/>
    <property type="match status" value="1"/>
</dbReference>
<dbReference type="InterPro" id="IPR041588">
    <property type="entry name" value="Integrase_H2C2"/>
</dbReference>
<dbReference type="InterPro" id="IPR003309">
    <property type="entry name" value="SCAN_dom"/>
</dbReference>
<dbReference type="GeneID" id="129325660"/>
<dbReference type="SUPFAM" id="SSF53098">
    <property type="entry name" value="Ribonuclease H-like"/>
    <property type="match status" value="1"/>
</dbReference>
<feature type="compositionally biased region" description="Basic and acidic residues" evidence="11">
    <location>
        <begin position="183"/>
        <end position="195"/>
    </location>
</feature>
<evidence type="ECO:0000256" key="10">
    <source>
        <dbReference type="PROSITE-ProRule" id="PRU00047"/>
    </source>
</evidence>
<dbReference type="InterPro" id="IPR036397">
    <property type="entry name" value="RNaseH_sf"/>
</dbReference>
<dbReference type="GO" id="GO:0003676">
    <property type="term" value="F:nucleic acid binding"/>
    <property type="evidence" value="ECO:0007669"/>
    <property type="project" value="InterPro"/>
</dbReference>
<dbReference type="InterPro" id="IPR001584">
    <property type="entry name" value="Integrase_cat-core"/>
</dbReference>
<evidence type="ECO:0000256" key="4">
    <source>
        <dbReference type="ARBA" id="ARBA00022695"/>
    </source>
</evidence>
<organism evidence="16 17">
    <name type="scientific">Eublepharis macularius</name>
    <name type="common">Leopard gecko</name>
    <name type="synonym">Cyrtodactylus macularius</name>
    <dbReference type="NCBI Taxonomy" id="481883"/>
    <lineage>
        <taxon>Eukaryota</taxon>
        <taxon>Metazoa</taxon>
        <taxon>Chordata</taxon>
        <taxon>Craniata</taxon>
        <taxon>Vertebrata</taxon>
        <taxon>Euteleostomi</taxon>
        <taxon>Lepidosauria</taxon>
        <taxon>Squamata</taxon>
        <taxon>Bifurcata</taxon>
        <taxon>Gekkota</taxon>
        <taxon>Eublepharidae</taxon>
        <taxon>Eublepharinae</taxon>
        <taxon>Eublepharis</taxon>
    </lineage>
</organism>
<dbReference type="InterPro" id="IPR043502">
    <property type="entry name" value="DNA/RNA_pol_sf"/>
</dbReference>
<evidence type="ECO:0000256" key="8">
    <source>
        <dbReference type="ARBA" id="ARBA00022918"/>
    </source>
</evidence>
<protein>
    <recommendedName>
        <fullName evidence="9">Gypsy retrotransposon integrase-like protein 1</fullName>
        <ecNumber evidence="2">3.1.26.4</ecNumber>
    </recommendedName>
</protein>
<dbReference type="Pfam" id="PF17917">
    <property type="entry name" value="RT_RNaseH"/>
    <property type="match status" value="1"/>
</dbReference>
<keyword evidence="6" id="KW-0255">Endonuclease</keyword>
<feature type="domain" description="SCAN box" evidence="13">
    <location>
        <begin position="291"/>
        <end position="370"/>
    </location>
</feature>
<feature type="domain" description="Reverse transcriptase" evidence="14">
    <location>
        <begin position="1204"/>
        <end position="1382"/>
    </location>
</feature>
<dbReference type="Gene3D" id="3.30.70.270">
    <property type="match status" value="2"/>
</dbReference>
<dbReference type="InterPro" id="IPR036875">
    <property type="entry name" value="Znf_CCHC_sf"/>
</dbReference>
<feature type="region of interest" description="Disordered" evidence="11">
    <location>
        <begin position="1"/>
        <end position="125"/>
    </location>
</feature>
<dbReference type="CDD" id="cd01647">
    <property type="entry name" value="RT_LTR"/>
    <property type="match status" value="1"/>
</dbReference>
<dbReference type="InterPro" id="IPR001878">
    <property type="entry name" value="Znf_CCHC"/>
</dbReference>
<dbReference type="InterPro" id="IPR038269">
    <property type="entry name" value="SCAN_sf"/>
</dbReference>
<evidence type="ECO:0000256" key="3">
    <source>
        <dbReference type="ARBA" id="ARBA00022679"/>
    </source>
</evidence>
<dbReference type="InterPro" id="IPR012337">
    <property type="entry name" value="RNaseH-like_sf"/>
</dbReference>
<evidence type="ECO:0000256" key="9">
    <source>
        <dbReference type="ARBA" id="ARBA00039658"/>
    </source>
</evidence>
<dbReference type="PROSITE" id="PS50158">
    <property type="entry name" value="ZF_CCHC"/>
    <property type="match status" value="1"/>
</dbReference>
<feature type="region of interest" description="Disordered" evidence="11">
    <location>
        <begin position="449"/>
        <end position="511"/>
    </location>
</feature>
<keyword evidence="10" id="KW-0862">Zinc</keyword>
<dbReference type="GO" id="GO:0015074">
    <property type="term" value="P:DNA integration"/>
    <property type="evidence" value="ECO:0007669"/>
    <property type="project" value="InterPro"/>
</dbReference>
<dbReference type="Gene3D" id="4.10.60.10">
    <property type="entry name" value="Zinc finger, CCHC-type"/>
    <property type="match status" value="1"/>
</dbReference>
<dbReference type="GO" id="GO:0003964">
    <property type="term" value="F:RNA-directed DNA polymerase activity"/>
    <property type="evidence" value="ECO:0007669"/>
    <property type="project" value="UniProtKB-KW"/>
</dbReference>
<dbReference type="InterPro" id="IPR041373">
    <property type="entry name" value="RT_RNaseH"/>
</dbReference>
<evidence type="ECO:0000313" key="17">
    <source>
        <dbReference type="RefSeq" id="XP_054829456.1"/>
    </source>
</evidence>
<accession>A0AA97KT56</accession>
<keyword evidence="10" id="KW-0479">Metal-binding</keyword>
<reference evidence="17" key="1">
    <citation type="submission" date="2025-08" db="UniProtKB">
        <authorList>
            <consortium name="RefSeq"/>
        </authorList>
    </citation>
    <scope>IDENTIFICATION</scope>
    <source>
        <tissue evidence="17">Blood</tissue>
    </source>
</reference>
<feature type="region of interest" description="Disordered" evidence="11">
    <location>
        <begin position="140"/>
        <end position="202"/>
    </location>
</feature>
<evidence type="ECO:0000313" key="16">
    <source>
        <dbReference type="Proteomes" id="UP001190640"/>
    </source>
</evidence>
<dbReference type="Gene3D" id="1.10.340.70">
    <property type="match status" value="1"/>
</dbReference>
<dbReference type="Gene3D" id="1.10.4020.10">
    <property type="entry name" value="DNA breaking-rejoining enzymes"/>
    <property type="match status" value="1"/>
</dbReference>
<dbReference type="SUPFAM" id="SSF57756">
    <property type="entry name" value="Retrovirus zinc finger-like domains"/>
    <property type="match status" value="1"/>
</dbReference>
<dbReference type="Pfam" id="PF02023">
    <property type="entry name" value="SCAN"/>
    <property type="match status" value="1"/>
</dbReference>
<gene>
    <name evidence="17" type="primary">LOC129325660</name>
</gene>
<feature type="domain" description="Integrase catalytic" evidence="15">
    <location>
        <begin position="811"/>
        <end position="975"/>
    </location>
</feature>
<proteinExistence type="inferred from homology"/>
<dbReference type="FunFam" id="3.30.70.270:FF:000020">
    <property type="entry name" value="Transposon Tf2-6 polyprotein-like Protein"/>
    <property type="match status" value="1"/>
</dbReference>
<dbReference type="GO" id="GO:0008270">
    <property type="term" value="F:zinc ion binding"/>
    <property type="evidence" value="ECO:0007669"/>
    <property type="project" value="UniProtKB-KW"/>
</dbReference>
<sequence>MAAGGKNTNPFRGPVDESLYTIASVGEPDDREEDLQTTPPVRPKTRATEQSTPADLQPWQDDQRTDDRPVPPPRAKIQFTTPVDYLEDAVPSKSRSRHFAGTKGQAILEDESRSDSETELENEFWRRRRRRPNVNLWSEEDVEERAASPRDRTRQDVSLPRPSRRRMPDVHFWSADDEEEEEFTRPRRPADRDISPVRPARPPPLSPWAFDRRLFPTFKDGQDPLGFFSLYEQTCKDLGVPNRYYMLILRSQVTGVLADLLGNLPAQAAGSYPQFKTLALQRFALSSENYRRAFRRVERSQENYYLTAAKLSQNLDRWLAAEGVHSFLQLKELMLKEQFYRVLPEDLTALVQDWDPQTLEQAAELAQKMKLHRQRFGGKPAVGSGGTIRPAAEVSKPAKASETGSASSEKKITSPTVAVRPRLEPRSGLCFYCKEKGHNVVDCPVLKAKGQKKTSTPASTTRVRTVQAAPAASQPENWEDDATVPVQQAATAVQPAQPTQPPSAPVTASVSAAAPSASQPVAMSFIDPQQINWAQMEFSHELRINFVQVSGLRDSGSDVSSVQRQLVQPDQFLQGKTLTVTPYSSQPIQKELANVHVEYKFYNGSLTVLVHDTATPAFLIGNDLAYKSFCCMPAELKQQQKPELCEVSVSAQPVAVATAPPSADRPACPEPSDSAVVNSQVFADEQLFIQAQKADVSLKSCWEAVEKSPRCFGQPRVKFLVENGLLYREYVAKKLDTPIKQLVVPQPFREKVLQLAHENLLSGHFGVKRTLEKVSRSFYWPEVCQAVTAFVKTCDVCQREGFSADHPRAPLQPAPIVEEVFAKWGIDIIGPLAKPSRSGKKFLLTVIDFSSHYLDVTPLANITAPAVARALLVVASRWGLPKTIRSDMGPSLVSGLMKKVFELAKIEHQVTIPYAHWENGLTERVNRTVGQMLRKYVLDFGPDWEKSLPFMIGAYNDTLQESLGFSPNQIVFGRSLNTPLTMLRQQWEGVSELKPMSVVTYFHQLKETLAAIWESAKLHLTKAQTLQKRAYDRKAVPREYFPKDKVLVLSLVKPHKMAVMWTGPAEIVKKESAVHYLVAFPEAHPQPKLYHVNSLEKYHERLPGMFALKCTEDVPDQPLDLLAESKDPGGIDSIIFDSALSSEQTAQLYAVLEKFADVFTSRPGRTSLLTHTINTQDALPVASHPYRVSGQHAKDIALEIQEMLDLNVIKPSQSAWAAPVVLVPKKDGGIRFCVDYRKLNAVTVSDQFPLPRIDELIERLGRAKYISVLDMNKGYWQVCLDEDASVKSAFVTHLGLYQFITMPFGLKNASMTFQRLINTMLQGLSEYSCAYLDDVAIFSDTWSDHMYHLSQVLTRVRDVGLTIKVSKCQFALAEVSYLGHRVGGGTIKPLEAKVQSILDWPVPKTKREVQSFLGLIGYYRRFINHFSTLATPLTDLCKKRQPLKVVWTAQCQSAFESLKACLMQSPVMIAPDPAQPFFVQTDASQTGVGAVLCQKGPDGTLHPVVFLSKKLLPRECNLSTIEKECFGIVWALTKLRSYLWGQKFTLQTDHSPLCWLDRVKNSNQKLLRWSLALQDFDFTVQHIKGSENIVADRLSRIYCDVAG</sequence>
<dbReference type="Gene3D" id="3.10.10.10">
    <property type="entry name" value="HIV Type 1 Reverse Transcriptase, subunit A, domain 1"/>
    <property type="match status" value="1"/>
</dbReference>
<dbReference type="EC" id="3.1.26.4" evidence="2"/>
<feature type="compositionally biased region" description="Polar residues" evidence="11">
    <location>
        <begin position="1"/>
        <end position="10"/>
    </location>
</feature>
<dbReference type="InterPro" id="IPR050951">
    <property type="entry name" value="Retrovirus_Pol_polyprotein"/>
</dbReference>
<keyword evidence="3" id="KW-0808">Transferase</keyword>
<dbReference type="PANTHER" id="PTHR37984">
    <property type="entry name" value="PROTEIN CBG26694"/>
    <property type="match status" value="1"/>
</dbReference>
<dbReference type="PROSITE" id="PS50804">
    <property type="entry name" value="SCAN_BOX"/>
    <property type="match status" value="1"/>
</dbReference>
<dbReference type="CDD" id="cd09274">
    <property type="entry name" value="RNase_HI_RT_Ty3"/>
    <property type="match status" value="1"/>
</dbReference>
<evidence type="ECO:0000256" key="7">
    <source>
        <dbReference type="ARBA" id="ARBA00022801"/>
    </source>
</evidence>
<feature type="compositionally biased region" description="Polar residues" evidence="11">
    <location>
        <begin position="453"/>
        <end position="464"/>
    </location>
</feature>
<dbReference type="SUPFAM" id="SSF56672">
    <property type="entry name" value="DNA/RNA polymerases"/>
    <property type="match status" value="1"/>
</dbReference>